<proteinExistence type="predicted"/>
<name>A0A8J5RXW7_ZIZPA</name>
<keyword evidence="1" id="KW-1133">Transmembrane helix</keyword>
<sequence>MVGKGGKALLAARTMAAKSAEKDNGEKAAVSFSSRVGLQSLAAWPLYPPTVGGGLPSVRSSLFLRGGGTFFLLGGVVLCIGGCAEALLGA</sequence>
<keyword evidence="1" id="KW-0812">Transmembrane</keyword>
<comment type="caution">
    <text evidence="2">The sequence shown here is derived from an EMBL/GenBank/DDBJ whole genome shotgun (WGS) entry which is preliminary data.</text>
</comment>
<dbReference type="AlphaFoldDB" id="A0A8J5RXW7"/>
<reference evidence="2" key="2">
    <citation type="submission" date="2021-02" db="EMBL/GenBank/DDBJ databases">
        <authorList>
            <person name="Kimball J.A."/>
            <person name="Haas M.W."/>
            <person name="Macchietto M."/>
            <person name="Kono T."/>
            <person name="Duquette J."/>
            <person name="Shao M."/>
        </authorList>
    </citation>
    <scope>NUCLEOTIDE SEQUENCE</scope>
    <source>
        <tissue evidence="2">Fresh leaf tissue</tissue>
    </source>
</reference>
<keyword evidence="3" id="KW-1185">Reference proteome</keyword>
<evidence type="ECO:0000313" key="2">
    <source>
        <dbReference type="EMBL" id="KAG8056482.1"/>
    </source>
</evidence>
<dbReference type="EMBL" id="JAAALK010000287">
    <property type="protein sequence ID" value="KAG8056482.1"/>
    <property type="molecule type" value="Genomic_DNA"/>
</dbReference>
<organism evidence="2 3">
    <name type="scientific">Zizania palustris</name>
    <name type="common">Northern wild rice</name>
    <dbReference type="NCBI Taxonomy" id="103762"/>
    <lineage>
        <taxon>Eukaryota</taxon>
        <taxon>Viridiplantae</taxon>
        <taxon>Streptophyta</taxon>
        <taxon>Embryophyta</taxon>
        <taxon>Tracheophyta</taxon>
        <taxon>Spermatophyta</taxon>
        <taxon>Magnoliopsida</taxon>
        <taxon>Liliopsida</taxon>
        <taxon>Poales</taxon>
        <taxon>Poaceae</taxon>
        <taxon>BOP clade</taxon>
        <taxon>Oryzoideae</taxon>
        <taxon>Oryzeae</taxon>
        <taxon>Zizaniinae</taxon>
        <taxon>Zizania</taxon>
    </lineage>
</organism>
<evidence type="ECO:0000256" key="1">
    <source>
        <dbReference type="SAM" id="Phobius"/>
    </source>
</evidence>
<reference evidence="2" key="1">
    <citation type="journal article" date="2021" name="bioRxiv">
        <title>Whole Genome Assembly and Annotation of Northern Wild Rice, Zizania palustris L., Supports a Whole Genome Duplication in the Zizania Genus.</title>
        <authorList>
            <person name="Haas M."/>
            <person name="Kono T."/>
            <person name="Macchietto M."/>
            <person name="Millas R."/>
            <person name="McGilp L."/>
            <person name="Shao M."/>
            <person name="Duquette J."/>
            <person name="Hirsch C.N."/>
            <person name="Kimball J."/>
        </authorList>
    </citation>
    <scope>NUCLEOTIDE SEQUENCE</scope>
    <source>
        <tissue evidence="2">Fresh leaf tissue</tissue>
    </source>
</reference>
<feature type="transmembrane region" description="Helical" evidence="1">
    <location>
        <begin position="69"/>
        <end position="88"/>
    </location>
</feature>
<keyword evidence="1" id="KW-0472">Membrane</keyword>
<protein>
    <submittedName>
        <fullName evidence="2">Uncharacterized protein</fullName>
    </submittedName>
</protein>
<accession>A0A8J5RXW7</accession>
<dbReference type="Proteomes" id="UP000729402">
    <property type="component" value="Unassembled WGS sequence"/>
</dbReference>
<gene>
    <name evidence="2" type="ORF">GUJ93_ZPchr0002g23739</name>
</gene>
<evidence type="ECO:0000313" key="3">
    <source>
        <dbReference type="Proteomes" id="UP000729402"/>
    </source>
</evidence>